<name>A0A834DN92_9CHIR</name>
<protein>
    <submittedName>
        <fullName evidence="2">Uncharacterized protein</fullName>
    </submittedName>
</protein>
<feature type="compositionally biased region" description="Low complexity" evidence="1">
    <location>
        <begin position="12"/>
        <end position="23"/>
    </location>
</feature>
<evidence type="ECO:0000313" key="3">
    <source>
        <dbReference type="Proteomes" id="UP000664940"/>
    </source>
</evidence>
<feature type="compositionally biased region" description="Basic residues" evidence="1">
    <location>
        <begin position="1"/>
        <end position="11"/>
    </location>
</feature>
<dbReference type="AlphaFoldDB" id="A0A834DN92"/>
<organism evidence="2 3">
    <name type="scientific">Phyllostomus discolor</name>
    <name type="common">pale spear-nosed bat</name>
    <dbReference type="NCBI Taxonomy" id="89673"/>
    <lineage>
        <taxon>Eukaryota</taxon>
        <taxon>Metazoa</taxon>
        <taxon>Chordata</taxon>
        <taxon>Craniata</taxon>
        <taxon>Vertebrata</taxon>
        <taxon>Euteleostomi</taxon>
        <taxon>Mammalia</taxon>
        <taxon>Eutheria</taxon>
        <taxon>Laurasiatheria</taxon>
        <taxon>Chiroptera</taxon>
        <taxon>Yangochiroptera</taxon>
        <taxon>Phyllostomidae</taxon>
        <taxon>Phyllostominae</taxon>
        <taxon>Phyllostomus</taxon>
    </lineage>
</organism>
<accession>A0A834DN92</accession>
<reference evidence="2 3" key="1">
    <citation type="journal article" date="2020" name="Nature">
        <title>Six reference-quality genomes reveal evolution of bat adaptations.</title>
        <authorList>
            <person name="Jebb D."/>
            <person name="Huang Z."/>
            <person name="Pippel M."/>
            <person name="Hughes G.M."/>
            <person name="Lavrichenko K."/>
            <person name="Devanna P."/>
            <person name="Winkler S."/>
            <person name="Jermiin L.S."/>
            <person name="Skirmuntt E.C."/>
            <person name="Katzourakis A."/>
            <person name="Burkitt-Gray L."/>
            <person name="Ray D.A."/>
            <person name="Sullivan K.A.M."/>
            <person name="Roscito J.G."/>
            <person name="Kirilenko B.M."/>
            <person name="Davalos L.M."/>
            <person name="Corthals A.P."/>
            <person name="Power M.L."/>
            <person name="Jones G."/>
            <person name="Ransome R.D."/>
            <person name="Dechmann D.K.N."/>
            <person name="Locatelli A.G."/>
            <person name="Puechmaille S.J."/>
            <person name="Fedrigo O."/>
            <person name="Jarvis E.D."/>
            <person name="Hiller M."/>
            <person name="Vernes S.C."/>
            <person name="Myers E.W."/>
            <person name="Teeling E.C."/>
        </authorList>
    </citation>
    <scope>NUCLEOTIDE SEQUENCE [LARGE SCALE GENOMIC DNA]</scope>
    <source>
        <strain evidence="2">Bat1K_MPI-CBG_1</strain>
    </source>
</reference>
<sequence length="48" mass="5484">MSPPPRRRSPRAARVPRAPAAARRAPEIKILMINQRGEEEGSKKQREH</sequence>
<feature type="region of interest" description="Disordered" evidence="1">
    <location>
        <begin position="1"/>
        <end position="24"/>
    </location>
</feature>
<evidence type="ECO:0000256" key="1">
    <source>
        <dbReference type="SAM" id="MobiDB-lite"/>
    </source>
</evidence>
<comment type="caution">
    <text evidence="2">The sequence shown here is derived from an EMBL/GenBank/DDBJ whole genome shotgun (WGS) entry which is preliminary data.</text>
</comment>
<dbReference type="Proteomes" id="UP000664940">
    <property type="component" value="Unassembled WGS sequence"/>
</dbReference>
<dbReference type="EMBL" id="JABVXQ010000012">
    <property type="protein sequence ID" value="KAF6083992.1"/>
    <property type="molecule type" value="Genomic_DNA"/>
</dbReference>
<gene>
    <name evidence="2" type="ORF">HJG60_004573</name>
</gene>
<proteinExistence type="predicted"/>
<evidence type="ECO:0000313" key="2">
    <source>
        <dbReference type="EMBL" id="KAF6083992.1"/>
    </source>
</evidence>